<dbReference type="SUPFAM" id="SSF52540">
    <property type="entry name" value="P-loop containing nucleoside triphosphate hydrolases"/>
    <property type="match status" value="1"/>
</dbReference>
<evidence type="ECO:0000256" key="3">
    <source>
        <dbReference type="ARBA" id="ARBA00022741"/>
    </source>
</evidence>
<evidence type="ECO:0000256" key="7">
    <source>
        <dbReference type="ARBA" id="ARBA00048478"/>
    </source>
</evidence>
<dbReference type="CDD" id="cd02020">
    <property type="entry name" value="CMPK"/>
    <property type="match status" value="1"/>
</dbReference>
<comment type="catalytic activity">
    <reaction evidence="6 8">
        <text>dCMP + ATP = dCDP + ADP</text>
        <dbReference type="Rhea" id="RHEA:25094"/>
        <dbReference type="ChEBI" id="CHEBI:30616"/>
        <dbReference type="ChEBI" id="CHEBI:57566"/>
        <dbReference type="ChEBI" id="CHEBI:58593"/>
        <dbReference type="ChEBI" id="CHEBI:456216"/>
        <dbReference type="EC" id="2.7.4.25"/>
    </reaction>
</comment>
<evidence type="ECO:0000256" key="6">
    <source>
        <dbReference type="ARBA" id="ARBA00047615"/>
    </source>
</evidence>
<dbReference type="InterPro" id="IPR027417">
    <property type="entry name" value="P-loop_NTPase"/>
</dbReference>
<comment type="similarity">
    <text evidence="1 8">Belongs to the cytidylate kinase family. Type 1 subfamily.</text>
</comment>
<dbReference type="NCBIfam" id="TIGR00017">
    <property type="entry name" value="cmk"/>
    <property type="match status" value="1"/>
</dbReference>
<evidence type="ECO:0000256" key="8">
    <source>
        <dbReference type="HAMAP-Rule" id="MF_00238"/>
    </source>
</evidence>
<name>A0ABS3F2Q0_9PROT</name>
<gene>
    <name evidence="8" type="primary">cmk</name>
    <name evidence="10" type="ORF">J0X12_04130</name>
</gene>
<evidence type="ECO:0000256" key="4">
    <source>
        <dbReference type="ARBA" id="ARBA00022777"/>
    </source>
</evidence>
<dbReference type="Proteomes" id="UP000664761">
    <property type="component" value="Unassembled WGS sequence"/>
</dbReference>
<feature type="domain" description="Cytidylate kinase" evidence="9">
    <location>
        <begin position="3"/>
        <end position="202"/>
    </location>
</feature>
<dbReference type="EC" id="2.7.4.25" evidence="8"/>
<dbReference type="EMBL" id="JAFLNC010000001">
    <property type="protein sequence ID" value="MBO0332789.1"/>
    <property type="molecule type" value="Genomic_DNA"/>
</dbReference>
<dbReference type="InterPro" id="IPR011994">
    <property type="entry name" value="Cytidylate_kinase_dom"/>
</dbReference>
<evidence type="ECO:0000256" key="1">
    <source>
        <dbReference type="ARBA" id="ARBA00009427"/>
    </source>
</evidence>
<comment type="catalytic activity">
    <reaction evidence="7 8">
        <text>CMP + ATP = CDP + ADP</text>
        <dbReference type="Rhea" id="RHEA:11600"/>
        <dbReference type="ChEBI" id="CHEBI:30616"/>
        <dbReference type="ChEBI" id="CHEBI:58069"/>
        <dbReference type="ChEBI" id="CHEBI:60377"/>
        <dbReference type="ChEBI" id="CHEBI:456216"/>
        <dbReference type="EC" id="2.7.4.25"/>
    </reaction>
</comment>
<sequence>MIIAIDGPAAAGKGTLARRIAQIYNLNYLDTGSLYRAVALKLLRLGSDPTNFELAVKAAGSLDDIALDDPALRNEETAEIAAIVAANQAVRAALLQYQRDFAQTPTGAVLDGRDIGTVVCPDADVKLFVTASAEVRARRRFDELAAKGIQTTYDAVLKDLEARDARDQGRGTAPLKKADDAHLLDTSKLDIEAAVTAACKIIDAA</sequence>
<dbReference type="Pfam" id="PF02224">
    <property type="entry name" value="Cytidylate_kin"/>
    <property type="match status" value="1"/>
</dbReference>
<dbReference type="HAMAP" id="MF_00238">
    <property type="entry name" value="Cytidyl_kinase_type1"/>
    <property type="match status" value="1"/>
</dbReference>
<proteinExistence type="inferred from homology"/>
<evidence type="ECO:0000313" key="11">
    <source>
        <dbReference type="Proteomes" id="UP000664761"/>
    </source>
</evidence>
<dbReference type="Gene3D" id="3.40.50.300">
    <property type="entry name" value="P-loop containing nucleotide triphosphate hydrolases"/>
    <property type="match status" value="1"/>
</dbReference>
<dbReference type="RefSeq" id="WP_207042533.1">
    <property type="nucleotide sequence ID" value="NZ_JAFLNC010000001.1"/>
</dbReference>
<comment type="subcellular location">
    <subcellularLocation>
        <location evidence="8">Cytoplasm</location>
    </subcellularLocation>
</comment>
<comment type="caution">
    <text evidence="10">The sequence shown here is derived from an EMBL/GenBank/DDBJ whole genome shotgun (WGS) entry which is preliminary data.</text>
</comment>
<evidence type="ECO:0000259" key="9">
    <source>
        <dbReference type="Pfam" id="PF02224"/>
    </source>
</evidence>
<evidence type="ECO:0000256" key="5">
    <source>
        <dbReference type="ARBA" id="ARBA00022840"/>
    </source>
</evidence>
<organism evidence="10 11">
    <name type="scientific">Sneathiella sedimenti</name>
    <dbReference type="NCBI Taxonomy" id="2816034"/>
    <lineage>
        <taxon>Bacteria</taxon>
        <taxon>Pseudomonadati</taxon>
        <taxon>Pseudomonadota</taxon>
        <taxon>Alphaproteobacteria</taxon>
        <taxon>Sneathiellales</taxon>
        <taxon>Sneathiellaceae</taxon>
        <taxon>Sneathiella</taxon>
    </lineage>
</organism>
<accession>A0ABS3F2Q0</accession>
<evidence type="ECO:0000313" key="10">
    <source>
        <dbReference type="EMBL" id="MBO0332789.1"/>
    </source>
</evidence>
<protein>
    <recommendedName>
        <fullName evidence="8">Cytidylate kinase</fullName>
        <shortName evidence="8">CK</shortName>
        <ecNumber evidence="8">2.7.4.25</ecNumber>
    </recommendedName>
    <alternativeName>
        <fullName evidence="8">Cytidine monophosphate kinase</fullName>
        <shortName evidence="8">CMP kinase</shortName>
    </alternativeName>
</protein>
<keyword evidence="8" id="KW-0963">Cytoplasm</keyword>
<dbReference type="InterPro" id="IPR003136">
    <property type="entry name" value="Cytidylate_kin"/>
</dbReference>
<keyword evidence="2 8" id="KW-0808">Transferase</keyword>
<keyword evidence="4 8" id="KW-0418">Kinase</keyword>
<keyword evidence="5 8" id="KW-0067">ATP-binding</keyword>
<dbReference type="GO" id="GO:0016301">
    <property type="term" value="F:kinase activity"/>
    <property type="evidence" value="ECO:0007669"/>
    <property type="project" value="UniProtKB-KW"/>
</dbReference>
<keyword evidence="3 8" id="KW-0547">Nucleotide-binding</keyword>
<feature type="binding site" evidence="8">
    <location>
        <begin position="7"/>
        <end position="15"/>
    </location>
    <ligand>
        <name>ATP</name>
        <dbReference type="ChEBI" id="CHEBI:30616"/>
    </ligand>
</feature>
<keyword evidence="11" id="KW-1185">Reference proteome</keyword>
<evidence type="ECO:0000256" key="2">
    <source>
        <dbReference type="ARBA" id="ARBA00022679"/>
    </source>
</evidence>
<reference evidence="10 11" key="1">
    <citation type="submission" date="2021-03" db="EMBL/GenBank/DDBJ databases">
        <title>Sneathiella sp. CAU 1612 isolated from Kang Won-do.</title>
        <authorList>
            <person name="Kim W."/>
        </authorList>
    </citation>
    <scope>NUCLEOTIDE SEQUENCE [LARGE SCALE GENOMIC DNA]</scope>
    <source>
        <strain evidence="10 11">CAU 1612</strain>
    </source>
</reference>